<organism evidence="1">
    <name type="scientific">Arundo donax</name>
    <name type="common">Giant reed</name>
    <name type="synonym">Donax arundinaceus</name>
    <dbReference type="NCBI Taxonomy" id="35708"/>
    <lineage>
        <taxon>Eukaryota</taxon>
        <taxon>Viridiplantae</taxon>
        <taxon>Streptophyta</taxon>
        <taxon>Embryophyta</taxon>
        <taxon>Tracheophyta</taxon>
        <taxon>Spermatophyta</taxon>
        <taxon>Magnoliopsida</taxon>
        <taxon>Liliopsida</taxon>
        <taxon>Poales</taxon>
        <taxon>Poaceae</taxon>
        <taxon>PACMAD clade</taxon>
        <taxon>Arundinoideae</taxon>
        <taxon>Arundineae</taxon>
        <taxon>Arundo</taxon>
    </lineage>
</organism>
<accession>A0A0A9DSU9</accession>
<proteinExistence type="predicted"/>
<reference evidence="1" key="1">
    <citation type="submission" date="2014-09" db="EMBL/GenBank/DDBJ databases">
        <authorList>
            <person name="Magalhaes I.L.F."/>
            <person name="Oliveira U."/>
            <person name="Santos F.R."/>
            <person name="Vidigal T.H.D.A."/>
            <person name="Brescovit A.D."/>
            <person name="Santos A.J."/>
        </authorList>
    </citation>
    <scope>NUCLEOTIDE SEQUENCE</scope>
    <source>
        <tissue evidence="1">Shoot tissue taken approximately 20 cm above the soil surface</tissue>
    </source>
</reference>
<dbReference type="EMBL" id="GBRH01211033">
    <property type="protein sequence ID" value="JAD86862.1"/>
    <property type="molecule type" value="Transcribed_RNA"/>
</dbReference>
<evidence type="ECO:0000313" key="1">
    <source>
        <dbReference type="EMBL" id="JAD86862.1"/>
    </source>
</evidence>
<name>A0A0A9DSU9_ARUDO</name>
<dbReference type="AlphaFoldDB" id="A0A0A9DSU9"/>
<sequence>MYRIQVCTKLECLKRTTPFYVQVSFNGYQNKQIMKTPSSCTTKPDLPGTS</sequence>
<reference evidence="1" key="2">
    <citation type="journal article" date="2015" name="Data Brief">
        <title>Shoot transcriptome of the giant reed, Arundo donax.</title>
        <authorList>
            <person name="Barrero R.A."/>
            <person name="Guerrero F.D."/>
            <person name="Moolhuijzen P."/>
            <person name="Goolsby J.A."/>
            <person name="Tidwell J."/>
            <person name="Bellgard S.E."/>
            <person name="Bellgard M.I."/>
        </authorList>
    </citation>
    <scope>NUCLEOTIDE SEQUENCE</scope>
    <source>
        <tissue evidence="1">Shoot tissue taken approximately 20 cm above the soil surface</tissue>
    </source>
</reference>
<protein>
    <submittedName>
        <fullName evidence="1">Uncharacterized protein</fullName>
    </submittedName>
</protein>